<dbReference type="CDD" id="cd16917">
    <property type="entry name" value="HATPase_UhpB-NarQ-NarX-like"/>
    <property type="match status" value="1"/>
</dbReference>
<keyword evidence="1" id="KW-0808">Transferase</keyword>
<dbReference type="InterPro" id="IPR011712">
    <property type="entry name" value="Sig_transdc_His_kin_sub3_dim/P"/>
</dbReference>
<keyword evidence="3" id="KW-0902">Two-component regulatory system</keyword>
<evidence type="ECO:0000256" key="3">
    <source>
        <dbReference type="ARBA" id="ARBA00023012"/>
    </source>
</evidence>
<evidence type="ECO:0000313" key="7">
    <source>
        <dbReference type="Proteomes" id="UP001597158"/>
    </source>
</evidence>
<evidence type="ECO:0000259" key="5">
    <source>
        <dbReference type="SMART" id="SM00387"/>
    </source>
</evidence>
<dbReference type="Gene3D" id="1.20.5.1930">
    <property type="match status" value="1"/>
</dbReference>
<dbReference type="SUPFAM" id="SSF55874">
    <property type="entry name" value="ATPase domain of HSP90 chaperone/DNA topoisomerase II/histidine kinase"/>
    <property type="match status" value="1"/>
</dbReference>
<evidence type="ECO:0000256" key="4">
    <source>
        <dbReference type="SAM" id="Phobius"/>
    </source>
</evidence>
<comment type="caution">
    <text evidence="6">The sequence shown here is derived from an EMBL/GenBank/DDBJ whole genome shotgun (WGS) entry which is preliminary data.</text>
</comment>
<accession>A0ABW3WG04</accession>
<evidence type="ECO:0000256" key="2">
    <source>
        <dbReference type="ARBA" id="ARBA00022777"/>
    </source>
</evidence>
<evidence type="ECO:0000256" key="1">
    <source>
        <dbReference type="ARBA" id="ARBA00022679"/>
    </source>
</evidence>
<keyword evidence="4" id="KW-0812">Transmembrane</keyword>
<name>A0ABW3WG04_9RHOO</name>
<dbReference type="Proteomes" id="UP001597158">
    <property type="component" value="Unassembled WGS sequence"/>
</dbReference>
<dbReference type="PANTHER" id="PTHR24421">
    <property type="entry name" value="NITRATE/NITRITE SENSOR PROTEIN NARX-RELATED"/>
    <property type="match status" value="1"/>
</dbReference>
<dbReference type="Gene3D" id="3.30.565.10">
    <property type="entry name" value="Histidine kinase-like ATPase, C-terminal domain"/>
    <property type="match status" value="1"/>
</dbReference>
<feature type="transmembrane region" description="Helical" evidence="4">
    <location>
        <begin position="7"/>
        <end position="30"/>
    </location>
</feature>
<dbReference type="EMBL" id="JBHTMC010000024">
    <property type="protein sequence ID" value="MFD1264489.1"/>
    <property type="molecule type" value="Genomic_DNA"/>
</dbReference>
<dbReference type="Pfam" id="PF02518">
    <property type="entry name" value="HATPase_c"/>
    <property type="match status" value="1"/>
</dbReference>
<sequence length="441" mass="47507">MDLRARLVGGLVGYFVLLIVLACVLIALALREDVLEEVDASSRLVDLMLAMSDAGEHRLARVESLIAEGGMRHLAVTLERDGEPVAQEAAAGGVPRWLAAVLPHAVFDLAEQRIRIDGATVVIKPDPASETSEILAESARMLGLFVLFVFVAGFAAWRTVGVALRPGVELERGLVGLLDETPRTLPAFELREFDRIARTMESIAHELALAREAERQMGRRLIQVQEAERRALARELHDEIGQTLAALGLAAAYIERHAGTAEREAIADCGREIREGVATVSGQVSGILKRLRPHGLDELGLLEALNDLLDFWQGRQGTAAIFARLPTALPALPEAAALSIYRTVQEALTNAHRHGEATHVDVELAVAGAFVALRIEDDGRGCTEEQLSRSSGGVLGMRERARIAGGELVFEKGRAGGLALRLRLPVAGLEEGRHDPIDVAG</sequence>
<dbReference type="InterPro" id="IPR036890">
    <property type="entry name" value="HATPase_C_sf"/>
</dbReference>
<dbReference type="RefSeq" id="WP_277830645.1">
    <property type="nucleotide sequence ID" value="NZ_JARQZE010000002.1"/>
</dbReference>
<protein>
    <submittedName>
        <fullName evidence="6">Sensor histidine kinase</fullName>
    </submittedName>
</protein>
<dbReference type="InterPro" id="IPR003594">
    <property type="entry name" value="HATPase_dom"/>
</dbReference>
<dbReference type="PANTHER" id="PTHR24421:SF58">
    <property type="entry name" value="SIGNAL TRANSDUCTION HISTIDINE-PROTEIN KINASE_PHOSPHATASE UHPB"/>
    <property type="match status" value="1"/>
</dbReference>
<reference evidence="7" key="1">
    <citation type="journal article" date="2019" name="Int. J. Syst. Evol. Microbiol.">
        <title>The Global Catalogue of Microorganisms (GCM) 10K type strain sequencing project: providing services to taxonomists for standard genome sequencing and annotation.</title>
        <authorList>
            <consortium name="The Broad Institute Genomics Platform"/>
            <consortium name="The Broad Institute Genome Sequencing Center for Infectious Disease"/>
            <person name="Wu L."/>
            <person name="Ma J."/>
        </authorList>
    </citation>
    <scope>NUCLEOTIDE SEQUENCE [LARGE SCALE GENOMIC DNA]</scope>
    <source>
        <strain evidence="7">CCUG 48884</strain>
    </source>
</reference>
<feature type="domain" description="Histidine kinase/HSP90-like ATPase" evidence="5">
    <location>
        <begin position="335"/>
        <end position="428"/>
    </location>
</feature>
<dbReference type="InterPro" id="IPR050482">
    <property type="entry name" value="Sensor_HK_TwoCompSys"/>
</dbReference>
<dbReference type="GO" id="GO:0016301">
    <property type="term" value="F:kinase activity"/>
    <property type="evidence" value="ECO:0007669"/>
    <property type="project" value="UniProtKB-KW"/>
</dbReference>
<evidence type="ECO:0000313" key="6">
    <source>
        <dbReference type="EMBL" id="MFD1264489.1"/>
    </source>
</evidence>
<dbReference type="SMART" id="SM00387">
    <property type="entry name" value="HATPase_c"/>
    <property type="match status" value="1"/>
</dbReference>
<keyword evidence="2 6" id="KW-0418">Kinase</keyword>
<keyword evidence="4" id="KW-0472">Membrane</keyword>
<dbReference type="Pfam" id="PF07730">
    <property type="entry name" value="HisKA_3"/>
    <property type="match status" value="1"/>
</dbReference>
<keyword evidence="7" id="KW-1185">Reference proteome</keyword>
<dbReference type="PROSITE" id="PS51257">
    <property type="entry name" value="PROKAR_LIPOPROTEIN"/>
    <property type="match status" value="1"/>
</dbReference>
<gene>
    <name evidence="6" type="ORF">ACFQ4M_12950</name>
</gene>
<keyword evidence="4" id="KW-1133">Transmembrane helix</keyword>
<organism evidence="6 7">
    <name type="scientific">Thauera mechernichensis</name>
    <dbReference type="NCBI Taxonomy" id="82788"/>
    <lineage>
        <taxon>Bacteria</taxon>
        <taxon>Pseudomonadati</taxon>
        <taxon>Pseudomonadota</taxon>
        <taxon>Betaproteobacteria</taxon>
        <taxon>Rhodocyclales</taxon>
        <taxon>Zoogloeaceae</taxon>
        <taxon>Thauera</taxon>
    </lineage>
</organism>
<proteinExistence type="predicted"/>